<reference evidence="2 3" key="1">
    <citation type="submission" date="2014-08" db="EMBL/GenBank/DDBJ databases">
        <authorList>
            <person name="Moulin Lionel"/>
        </authorList>
    </citation>
    <scope>NUCLEOTIDE SEQUENCE [LARGE SCALE GENOMIC DNA]</scope>
</reference>
<sequence length="199" mass="22156">MGVEAAEQYDPTQARLADGGYQPCADLVLEAVQIGRGDIEWDHHVSAVGAREGNVERRLVVKRNAQAAGDAAHLMPCPGQPDRNLGADFAGRADDHDRTVGLLVHHVLPSAQMIYFWNHLTQRMNDVNSKVILKWNHTDVDQGTIRLPDQPLARTRRRPLDAAHHPRPGLRREKAFSRVPAIRRRHLVAHARRAAADVG</sequence>
<protein>
    <submittedName>
        <fullName evidence="2">Uncharacterized protein</fullName>
    </submittedName>
</protein>
<proteinExistence type="predicted"/>
<evidence type="ECO:0000313" key="3">
    <source>
        <dbReference type="Proteomes" id="UP000046122"/>
    </source>
</evidence>
<organism evidence="2 3">
    <name type="scientific">Mesorhizobium plurifarium</name>
    <dbReference type="NCBI Taxonomy" id="69974"/>
    <lineage>
        <taxon>Bacteria</taxon>
        <taxon>Pseudomonadati</taxon>
        <taxon>Pseudomonadota</taxon>
        <taxon>Alphaproteobacteria</taxon>
        <taxon>Hyphomicrobiales</taxon>
        <taxon>Phyllobacteriaceae</taxon>
        <taxon>Mesorhizobium</taxon>
    </lineage>
</organism>
<dbReference type="EMBL" id="CCNE01000065">
    <property type="protein sequence ID" value="CDX61723.1"/>
    <property type="molecule type" value="Genomic_DNA"/>
</dbReference>
<evidence type="ECO:0000313" key="2">
    <source>
        <dbReference type="EMBL" id="CDX61723.1"/>
    </source>
</evidence>
<gene>
    <name evidence="2" type="ORF">MPL3365_70067</name>
</gene>
<evidence type="ECO:0000256" key="1">
    <source>
        <dbReference type="SAM" id="MobiDB-lite"/>
    </source>
</evidence>
<feature type="compositionally biased region" description="Basic and acidic residues" evidence="1">
    <location>
        <begin position="158"/>
        <end position="174"/>
    </location>
</feature>
<dbReference type="AlphaFoldDB" id="A0A090GGU1"/>
<name>A0A090GGU1_MESPL</name>
<dbReference type="Proteomes" id="UP000046122">
    <property type="component" value="Unassembled WGS sequence"/>
</dbReference>
<feature type="region of interest" description="Disordered" evidence="1">
    <location>
        <begin position="151"/>
        <end position="174"/>
    </location>
</feature>
<accession>A0A090GGU1</accession>